<feature type="domain" description="HTH iclR-type" evidence="4">
    <location>
        <begin position="19"/>
        <end position="82"/>
    </location>
</feature>
<dbReference type="GO" id="GO:0003677">
    <property type="term" value="F:DNA binding"/>
    <property type="evidence" value="ECO:0007669"/>
    <property type="project" value="UniProtKB-KW"/>
</dbReference>
<feature type="domain" description="IclR-ED" evidence="5">
    <location>
        <begin position="81"/>
        <end position="222"/>
    </location>
</feature>
<evidence type="ECO:0000256" key="3">
    <source>
        <dbReference type="ARBA" id="ARBA00023163"/>
    </source>
</evidence>
<dbReference type="PANTHER" id="PTHR30136:SF24">
    <property type="entry name" value="HTH-TYPE TRANSCRIPTIONAL REPRESSOR ALLR"/>
    <property type="match status" value="1"/>
</dbReference>
<comment type="caution">
    <text evidence="6">The sequence shown here is derived from an EMBL/GenBank/DDBJ whole genome shotgun (WGS) entry which is preliminary data.</text>
</comment>
<dbReference type="PANTHER" id="PTHR30136">
    <property type="entry name" value="HELIX-TURN-HELIX TRANSCRIPTIONAL REGULATOR, ICLR FAMILY"/>
    <property type="match status" value="1"/>
</dbReference>
<dbReference type="Pfam" id="PF01614">
    <property type="entry name" value="IclR_C"/>
    <property type="match status" value="1"/>
</dbReference>
<gene>
    <name evidence="6" type="ORF">BST14_12325</name>
</gene>
<keyword evidence="2" id="KW-0238">DNA-binding</keyword>
<dbReference type="SUPFAM" id="SSF55781">
    <property type="entry name" value="GAF domain-like"/>
    <property type="match status" value="1"/>
</dbReference>
<protein>
    <submittedName>
        <fullName evidence="6">IclR family transcriptional regulator</fullName>
    </submittedName>
</protein>
<evidence type="ECO:0000313" key="7">
    <source>
        <dbReference type="Proteomes" id="UP000192707"/>
    </source>
</evidence>
<accession>A0A1W9ZH36</accession>
<dbReference type="SMART" id="SM00346">
    <property type="entry name" value="HTH_ICLR"/>
    <property type="match status" value="1"/>
</dbReference>
<evidence type="ECO:0000259" key="5">
    <source>
        <dbReference type="PROSITE" id="PS51078"/>
    </source>
</evidence>
<evidence type="ECO:0000256" key="1">
    <source>
        <dbReference type="ARBA" id="ARBA00023015"/>
    </source>
</evidence>
<dbReference type="EMBL" id="MVHG01000024">
    <property type="protein sequence ID" value="ORA15186.1"/>
    <property type="molecule type" value="Genomic_DNA"/>
</dbReference>
<dbReference type="PROSITE" id="PS51077">
    <property type="entry name" value="HTH_ICLR"/>
    <property type="match status" value="1"/>
</dbReference>
<dbReference type="AlphaFoldDB" id="A0A1W9ZH36"/>
<dbReference type="Pfam" id="PF09339">
    <property type="entry name" value="HTH_IclR"/>
    <property type="match status" value="1"/>
</dbReference>
<organism evidence="6 7">
    <name type="scientific">Mycobacterium arosiense ATCC BAA-1401 = DSM 45069</name>
    <dbReference type="NCBI Taxonomy" id="1265311"/>
    <lineage>
        <taxon>Bacteria</taxon>
        <taxon>Bacillati</taxon>
        <taxon>Actinomycetota</taxon>
        <taxon>Actinomycetes</taxon>
        <taxon>Mycobacteriales</taxon>
        <taxon>Mycobacteriaceae</taxon>
        <taxon>Mycobacterium</taxon>
        <taxon>Mycobacterium avium complex (MAC)</taxon>
    </lineage>
</organism>
<keyword evidence="1" id="KW-0805">Transcription regulation</keyword>
<evidence type="ECO:0000259" key="4">
    <source>
        <dbReference type="PROSITE" id="PS51077"/>
    </source>
</evidence>
<dbReference type="Proteomes" id="UP000192707">
    <property type="component" value="Unassembled WGS sequence"/>
</dbReference>
<dbReference type="RefSeq" id="WP_083064748.1">
    <property type="nucleotide sequence ID" value="NZ_MVHG01000024.1"/>
</dbReference>
<evidence type="ECO:0000256" key="2">
    <source>
        <dbReference type="ARBA" id="ARBA00023125"/>
    </source>
</evidence>
<dbReference type="GO" id="GO:0045892">
    <property type="term" value="P:negative regulation of DNA-templated transcription"/>
    <property type="evidence" value="ECO:0007669"/>
    <property type="project" value="TreeGrafter"/>
</dbReference>
<reference evidence="6 7" key="1">
    <citation type="submission" date="2016-12" db="EMBL/GenBank/DDBJ databases">
        <title>The new phylogeny of genus Mycobacterium.</title>
        <authorList>
            <person name="Tortoli E."/>
            <person name="Trovato A."/>
            <person name="Cirillo D.M."/>
        </authorList>
    </citation>
    <scope>NUCLEOTIDE SEQUENCE [LARGE SCALE GENOMIC DNA]</scope>
    <source>
        <strain evidence="6 7">DSM 45069</strain>
    </source>
</reference>
<dbReference type="OrthoDB" id="156285at2"/>
<dbReference type="Gene3D" id="3.30.450.40">
    <property type="match status" value="2"/>
</dbReference>
<dbReference type="SUPFAM" id="SSF46785">
    <property type="entry name" value="Winged helix' DNA-binding domain"/>
    <property type="match status" value="1"/>
</dbReference>
<dbReference type="InterPro" id="IPR036390">
    <property type="entry name" value="WH_DNA-bd_sf"/>
</dbReference>
<keyword evidence="7" id="KW-1185">Reference proteome</keyword>
<dbReference type="PROSITE" id="PS51078">
    <property type="entry name" value="ICLR_ED"/>
    <property type="match status" value="1"/>
</dbReference>
<proteinExistence type="predicted"/>
<dbReference type="InterPro" id="IPR050707">
    <property type="entry name" value="HTH_MetabolicPath_Reg"/>
</dbReference>
<name>A0A1W9ZH36_MYCAI</name>
<dbReference type="InterPro" id="IPR029016">
    <property type="entry name" value="GAF-like_dom_sf"/>
</dbReference>
<evidence type="ECO:0000313" key="6">
    <source>
        <dbReference type="EMBL" id="ORA15186.1"/>
    </source>
</evidence>
<keyword evidence="3" id="KW-0804">Transcription</keyword>
<dbReference type="InterPro" id="IPR005471">
    <property type="entry name" value="Tscrpt_reg_IclR_N"/>
</dbReference>
<dbReference type="InterPro" id="IPR014757">
    <property type="entry name" value="Tscrpt_reg_IclR_C"/>
</dbReference>
<dbReference type="InterPro" id="IPR036388">
    <property type="entry name" value="WH-like_DNA-bd_sf"/>
</dbReference>
<dbReference type="Gene3D" id="1.10.10.10">
    <property type="entry name" value="Winged helix-like DNA-binding domain superfamily/Winged helix DNA-binding domain"/>
    <property type="match status" value="1"/>
</dbReference>
<sequence length="222" mass="23200">MIDLAQRRPRHGNRSKDASLMLERGLVLLNAIANHEEGAPTISQLASETGISRATVYRLLGPLQDEGFVRRDGPGVRLGLGLMRLASKVLPHLRAITTPTLRNLAERVGATAHLTVADGSEAQAVVVVEPSQTTFHVAYRVGSRHPLDRGAAGHAMSLPPGGQAWATSAGELEPGAYGVAAPVHGVTSLRASVGVIALSSFDTDVIGPLVLHAAAEISKALN</sequence>
<dbReference type="GO" id="GO:0003700">
    <property type="term" value="F:DNA-binding transcription factor activity"/>
    <property type="evidence" value="ECO:0007669"/>
    <property type="project" value="TreeGrafter"/>
</dbReference>